<reference evidence="2" key="2">
    <citation type="submission" date="2014-09" db="EMBL/GenBank/DDBJ databases">
        <authorList>
            <person name="Gonzales D.T.T."/>
            <person name="Saloma C.P."/>
        </authorList>
    </citation>
    <scope>NUCLEOTIDE SEQUENCE</scope>
    <source>
        <tissue evidence="2">Venom duct</tissue>
    </source>
</reference>
<evidence type="ECO:0000313" key="2">
    <source>
        <dbReference type="EMBL" id="JAC94770.1"/>
    </source>
</evidence>
<sequence>MAISLDILIAITMVTAMMATISAKVCGDYQACAITIEGEVYPLCSCGGTQDCPVSHEDLEIADFMYICENVSEVRRCTSINEVAVEYVGYSEGTSDFRLRCRCRTYTWIDDETVCEELADY</sequence>
<dbReference type="EMBL" id="GBRA01000024">
    <property type="protein sequence ID" value="JAC94770.1"/>
    <property type="molecule type" value="Transcribed_RNA"/>
</dbReference>
<dbReference type="AlphaFoldDB" id="A0A098LXT7"/>
<feature type="signal peptide" evidence="1">
    <location>
        <begin position="1"/>
        <end position="23"/>
    </location>
</feature>
<protein>
    <submittedName>
        <fullName evidence="2">Gsp_24 putative toxin</fullName>
    </submittedName>
</protein>
<reference evidence="2" key="1">
    <citation type="journal article" date="2014" name="Toxicon">
        <title>A bioinformatics survey for conotoxin-like sequences in three turrid snail venom duct transcriptomes.</title>
        <authorList>
            <person name="Gonzales D.T."/>
            <person name="Saloma C.P."/>
        </authorList>
    </citation>
    <scope>NUCLEOTIDE SEQUENCE</scope>
    <source>
        <tissue evidence="2">Venom duct</tissue>
    </source>
</reference>
<proteinExistence type="predicted"/>
<name>A0A098LXT7_GEMSP</name>
<accession>A0A098LXT7</accession>
<feature type="chain" id="PRO_5001937437" evidence="1">
    <location>
        <begin position="24"/>
        <end position="121"/>
    </location>
</feature>
<evidence type="ECO:0000256" key="1">
    <source>
        <dbReference type="SAM" id="SignalP"/>
    </source>
</evidence>
<organism evidence="2">
    <name type="scientific">Gemmula speciosa</name>
    <name type="common">Splendid gem-turris</name>
    <name type="synonym">Pleurotoma speciosa</name>
    <dbReference type="NCBI Taxonomy" id="439592"/>
    <lineage>
        <taxon>Eukaryota</taxon>
        <taxon>Metazoa</taxon>
        <taxon>Spiralia</taxon>
        <taxon>Lophotrochozoa</taxon>
        <taxon>Mollusca</taxon>
        <taxon>Gastropoda</taxon>
        <taxon>Caenogastropoda</taxon>
        <taxon>Neogastropoda</taxon>
        <taxon>Conoidea</taxon>
        <taxon>Turridae</taxon>
        <taxon>Gemmula</taxon>
    </lineage>
</organism>
<keyword evidence="1" id="KW-0732">Signal</keyword>